<evidence type="ECO:0000313" key="1">
    <source>
        <dbReference type="EMBL" id="MCI38037.1"/>
    </source>
</evidence>
<evidence type="ECO:0000313" key="2">
    <source>
        <dbReference type="Proteomes" id="UP000265520"/>
    </source>
</evidence>
<sequence length="96" mass="11016">IVDALADTDNIYQPVARAFANFIASKISPLTDVEIARLTDNEISKLIHRLPEAEIHRLVDDEISRLSEHFVTIGEDIYREYSTALIMFCFWVCTFP</sequence>
<proteinExistence type="predicted"/>
<organism evidence="1 2">
    <name type="scientific">Trifolium medium</name>
    <dbReference type="NCBI Taxonomy" id="97028"/>
    <lineage>
        <taxon>Eukaryota</taxon>
        <taxon>Viridiplantae</taxon>
        <taxon>Streptophyta</taxon>
        <taxon>Embryophyta</taxon>
        <taxon>Tracheophyta</taxon>
        <taxon>Spermatophyta</taxon>
        <taxon>Magnoliopsida</taxon>
        <taxon>eudicotyledons</taxon>
        <taxon>Gunneridae</taxon>
        <taxon>Pentapetalae</taxon>
        <taxon>rosids</taxon>
        <taxon>fabids</taxon>
        <taxon>Fabales</taxon>
        <taxon>Fabaceae</taxon>
        <taxon>Papilionoideae</taxon>
        <taxon>50 kb inversion clade</taxon>
        <taxon>NPAAA clade</taxon>
        <taxon>Hologalegina</taxon>
        <taxon>IRL clade</taxon>
        <taxon>Trifolieae</taxon>
        <taxon>Trifolium</taxon>
    </lineage>
</organism>
<name>A0A392RP98_9FABA</name>
<feature type="non-terminal residue" evidence="1">
    <location>
        <position position="1"/>
    </location>
</feature>
<accession>A0A392RP98</accession>
<keyword evidence="2" id="KW-1185">Reference proteome</keyword>
<comment type="caution">
    <text evidence="1">The sequence shown here is derived from an EMBL/GenBank/DDBJ whole genome shotgun (WGS) entry which is preliminary data.</text>
</comment>
<reference evidence="1 2" key="1">
    <citation type="journal article" date="2018" name="Front. Plant Sci.">
        <title>Red Clover (Trifolium pratense) and Zigzag Clover (T. medium) - A Picture of Genomic Similarities and Differences.</title>
        <authorList>
            <person name="Dluhosova J."/>
            <person name="Istvanek J."/>
            <person name="Nedelnik J."/>
            <person name="Repkova J."/>
        </authorList>
    </citation>
    <scope>NUCLEOTIDE SEQUENCE [LARGE SCALE GENOMIC DNA]</scope>
    <source>
        <strain evidence="2">cv. 10/8</strain>
        <tissue evidence="1">Leaf</tissue>
    </source>
</reference>
<dbReference type="EMBL" id="LXQA010251222">
    <property type="protein sequence ID" value="MCI38037.1"/>
    <property type="molecule type" value="Genomic_DNA"/>
</dbReference>
<dbReference type="AlphaFoldDB" id="A0A392RP98"/>
<dbReference type="Proteomes" id="UP000265520">
    <property type="component" value="Unassembled WGS sequence"/>
</dbReference>
<protein>
    <submittedName>
        <fullName evidence="1">Uncharacterized protein</fullName>
    </submittedName>
</protein>